<organism evidence="2 3">
    <name type="scientific">Pseudidiomarina indica</name>
    <dbReference type="NCBI Taxonomy" id="1159017"/>
    <lineage>
        <taxon>Bacteria</taxon>
        <taxon>Pseudomonadati</taxon>
        <taxon>Pseudomonadota</taxon>
        <taxon>Gammaproteobacteria</taxon>
        <taxon>Alteromonadales</taxon>
        <taxon>Idiomarinaceae</taxon>
        <taxon>Pseudidiomarina</taxon>
    </lineage>
</organism>
<accession>A0A1G6AMX6</accession>
<name>A0A1G6AMX6_9GAMM</name>
<sequence length="195" mass="22348">MKIFRMLPILLLVGCAFGVIDRTAEQVALLEECYSIVKPAFLYEARCADLNSRGFGNSKFCTGIQGFDPLPYIRPDGSKYEYQYPKSWSEYISDREMWDSQMFNKLLFEKQRTIIAPIDVGIRIHVIDIYEYPRGETGHVLVGRARIASGEHQNTIVELPSPGGFSDTGPSWLKHWFYPDSGDIQLSEEYLQPCY</sequence>
<dbReference type="OrthoDB" id="6401666at2"/>
<keyword evidence="1" id="KW-0732">Signal</keyword>
<evidence type="ECO:0008006" key="4">
    <source>
        <dbReference type="Google" id="ProtNLM"/>
    </source>
</evidence>
<dbReference type="AlphaFoldDB" id="A0A1G6AMX6"/>
<gene>
    <name evidence="2" type="ORF">SAMN02927930_00351</name>
</gene>
<protein>
    <recommendedName>
        <fullName evidence="4">Lipoprotein</fullName>
    </recommendedName>
</protein>
<keyword evidence="3" id="KW-1185">Reference proteome</keyword>
<evidence type="ECO:0000256" key="1">
    <source>
        <dbReference type="SAM" id="SignalP"/>
    </source>
</evidence>
<evidence type="ECO:0000313" key="3">
    <source>
        <dbReference type="Proteomes" id="UP000199626"/>
    </source>
</evidence>
<proteinExistence type="predicted"/>
<dbReference type="Proteomes" id="UP000199626">
    <property type="component" value="Unassembled WGS sequence"/>
</dbReference>
<feature type="signal peptide" evidence="1">
    <location>
        <begin position="1"/>
        <end position="18"/>
    </location>
</feature>
<dbReference type="EMBL" id="FMXN01000002">
    <property type="protein sequence ID" value="SDB09710.1"/>
    <property type="molecule type" value="Genomic_DNA"/>
</dbReference>
<dbReference type="RefSeq" id="WP_092591139.1">
    <property type="nucleotide sequence ID" value="NZ_FMXN01000002.1"/>
</dbReference>
<feature type="chain" id="PRO_5011700764" description="Lipoprotein" evidence="1">
    <location>
        <begin position="19"/>
        <end position="195"/>
    </location>
</feature>
<evidence type="ECO:0000313" key="2">
    <source>
        <dbReference type="EMBL" id="SDB09710.1"/>
    </source>
</evidence>
<reference evidence="3" key="1">
    <citation type="submission" date="2016-10" db="EMBL/GenBank/DDBJ databases">
        <authorList>
            <person name="Varghese N."/>
            <person name="Submissions S."/>
        </authorList>
    </citation>
    <scope>NUCLEOTIDE SEQUENCE [LARGE SCALE GENOMIC DNA]</scope>
    <source>
        <strain evidence="3">CGMCC 1.10824</strain>
    </source>
</reference>